<dbReference type="PANTHER" id="PTHR46586">
    <property type="entry name" value="ANKYRIN REPEAT-CONTAINING PROTEIN"/>
    <property type="match status" value="1"/>
</dbReference>
<dbReference type="OrthoDB" id="76773at2759"/>
<reference evidence="2" key="1">
    <citation type="journal article" date="2011" name="Genome Res.">
        <title>Phylogeny-wide analysis of social amoeba genomes highlights ancient origins for complex intercellular communication.</title>
        <authorList>
            <person name="Heidel A.J."/>
            <person name="Lawal H.M."/>
            <person name="Felder M."/>
            <person name="Schilde C."/>
            <person name="Helps N.R."/>
            <person name="Tunggal B."/>
            <person name="Rivero F."/>
            <person name="John U."/>
            <person name="Schleicher M."/>
            <person name="Eichinger L."/>
            <person name="Platzer M."/>
            <person name="Noegel A.A."/>
            <person name="Schaap P."/>
            <person name="Gloeckner G."/>
        </authorList>
    </citation>
    <scope>NUCLEOTIDE SEQUENCE [LARGE SCALE GENOMIC DNA]</scope>
    <source>
        <strain evidence="2">SH3</strain>
    </source>
</reference>
<name>F4PYN8_CACFS</name>
<organism evidence="1 2">
    <name type="scientific">Cavenderia fasciculata</name>
    <name type="common">Slime mold</name>
    <name type="synonym">Dictyostelium fasciculatum</name>
    <dbReference type="NCBI Taxonomy" id="261658"/>
    <lineage>
        <taxon>Eukaryota</taxon>
        <taxon>Amoebozoa</taxon>
        <taxon>Evosea</taxon>
        <taxon>Eumycetozoa</taxon>
        <taxon>Dictyostelia</taxon>
        <taxon>Acytosteliales</taxon>
        <taxon>Cavenderiaceae</taxon>
        <taxon>Cavenderia</taxon>
    </lineage>
</organism>
<dbReference type="SUPFAM" id="SSF48403">
    <property type="entry name" value="Ankyrin repeat"/>
    <property type="match status" value="1"/>
</dbReference>
<dbReference type="InterPro" id="IPR036770">
    <property type="entry name" value="Ankyrin_rpt-contain_sf"/>
</dbReference>
<gene>
    <name evidence="1" type="ORF">DFA_02091</name>
</gene>
<dbReference type="Proteomes" id="UP000007797">
    <property type="component" value="Unassembled WGS sequence"/>
</dbReference>
<evidence type="ECO:0000313" key="2">
    <source>
        <dbReference type="Proteomes" id="UP000007797"/>
    </source>
</evidence>
<dbReference type="EMBL" id="GL883015">
    <property type="protein sequence ID" value="EGG19304.1"/>
    <property type="molecule type" value="Genomic_DNA"/>
</dbReference>
<sequence>MFILKTDRDNVYDGQSPTPYQLNTIHPAANQPLINGHLNIIEWSLSSPTTSQFQIESFNVAAAGGYFNIVKILNENKKEPYDDTTLECAAINGLEIKDIVSNQHWHIIDYLKEKKISFSTTGVFPIALKHGNLEMIKLANMGEPMSQAAIRDAIYNSALNGHLHLVEYFHNLPSYNKESVNEFPSPFDGAARNDHLHVVKFLQHRGYGHTPFGVRMACQTSSVEMVKYLYQNVEKSFPLRAMDDSARIGNIQLLCYLYENTTLKLLDATINKVAIKGHIQVVQYLLIHSKDPQSDQDTLKTSFEIGLQNGHLSFAHFLWNNFLNEETKNYYK</sequence>
<dbReference type="GeneID" id="14871328"/>
<evidence type="ECO:0008006" key="3">
    <source>
        <dbReference type="Google" id="ProtNLM"/>
    </source>
</evidence>
<dbReference type="Gene3D" id="1.25.40.20">
    <property type="entry name" value="Ankyrin repeat-containing domain"/>
    <property type="match status" value="1"/>
</dbReference>
<protein>
    <recommendedName>
        <fullName evidence="3">Ankyrin repeat-containing protein</fullName>
    </recommendedName>
</protein>
<dbReference type="InterPro" id="IPR052050">
    <property type="entry name" value="SecEffector_AnkRepeat"/>
</dbReference>
<dbReference type="KEGG" id="dfa:DFA_02091"/>
<dbReference type="PANTHER" id="PTHR46586:SF3">
    <property type="entry name" value="ANKYRIN REPEAT-CONTAINING PROTEIN"/>
    <property type="match status" value="1"/>
</dbReference>
<proteinExistence type="predicted"/>
<dbReference type="RefSeq" id="XP_004357575.1">
    <property type="nucleotide sequence ID" value="XM_004357518.1"/>
</dbReference>
<evidence type="ECO:0000313" key="1">
    <source>
        <dbReference type="EMBL" id="EGG19304.1"/>
    </source>
</evidence>
<accession>F4PYN8</accession>
<dbReference type="STRING" id="1054147.F4PYN8"/>
<keyword evidence="2" id="KW-1185">Reference proteome</keyword>
<dbReference type="AlphaFoldDB" id="F4PYN8"/>